<comment type="caution">
    <text evidence="2">The sequence shown here is derived from an EMBL/GenBank/DDBJ whole genome shotgun (WGS) entry which is preliminary data.</text>
</comment>
<dbReference type="AlphaFoldDB" id="A0A9D1FB68"/>
<evidence type="ECO:0000313" key="2">
    <source>
        <dbReference type="EMBL" id="HIS65882.1"/>
    </source>
</evidence>
<dbReference type="EMBL" id="DVJJ01000171">
    <property type="protein sequence ID" value="HIS65882.1"/>
    <property type="molecule type" value="Genomic_DNA"/>
</dbReference>
<proteinExistence type="predicted"/>
<feature type="transmembrane region" description="Helical" evidence="1">
    <location>
        <begin position="60"/>
        <end position="80"/>
    </location>
</feature>
<reference evidence="2" key="1">
    <citation type="submission" date="2020-10" db="EMBL/GenBank/DDBJ databases">
        <authorList>
            <person name="Gilroy R."/>
        </authorList>
    </citation>
    <scope>NUCLEOTIDE SEQUENCE</scope>
    <source>
        <strain evidence="2">ChiBcec16-1751</strain>
    </source>
</reference>
<keyword evidence="1" id="KW-0812">Transmembrane</keyword>
<accession>A0A9D1FB68</accession>
<keyword evidence="1" id="KW-0472">Membrane</keyword>
<name>A0A9D1FB68_9FIRM</name>
<feature type="transmembrane region" description="Helical" evidence="1">
    <location>
        <begin position="34"/>
        <end position="54"/>
    </location>
</feature>
<keyword evidence="1" id="KW-1133">Transmembrane helix</keyword>
<gene>
    <name evidence="2" type="ORF">IAA83_11055</name>
</gene>
<dbReference type="Proteomes" id="UP000886741">
    <property type="component" value="Unassembled WGS sequence"/>
</dbReference>
<organism evidence="2 3">
    <name type="scientific">Candidatus Avoscillospira avistercoris</name>
    <dbReference type="NCBI Taxonomy" id="2840707"/>
    <lineage>
        <taxon>Bacteria</taxon>
        <taxon>Bacillati</taxon>
        <taxon>Bacillota</taxon>
        <taxon>Clostridia</taxon>
        <taxon>Eubacteriales</taxon>
        <taxon>Oscillospiraceae</taxon>
        <taxon>Oscillospiraceae incertae sedis</taxon>
        <taxon>Candidatus Avoscillospira</taxon>
    </lineage>
</organism>
<evidence type="ECO:0000313" key="3">
    <source>
        <dbReference type="Proteomes" id="UP000886741"/>
    </source>
</evidence>
<reference evidence="2" key="2">
    <citation type="journal article" date="2021" name="PeerJ">
        <title>Extensive microbial diversity within the chicken gut microbiome revealed by metagenomics and culture.</title>
        <authorList>
            <person name="Gilroy R."/>
            <person name="Ravi A."/>
            <person name="Getino M."/>
            <person name="Pursley I."/>
            <person name="Horton D.L."/>
            <person name="Alikhan N.F."/>
            <person name="Baker D."/>
            <person name="Gharbi K."/>
            <person name="Hall N."/>
            <person name="Watson M."/>
            <person name="Adriaenssens E.M."/>
            <person name="Foster-Nyarko E."/>
            <person name="Jarju S."/>
            <person name="Secka A."/>
            <person name="Antonio M."/>
            <person name="Oren A."/>
            <person name="Chaudhuri R.R."/>
            <person name="La Ragione R."/>
            <person name="Hildebrand F."/>
            <person name="Pallen M.J."/>
        </authorList>
    </citation>
    <scope>NUCLEOTIDE SEQUENCE</scope>
    <source>
        <strain evidence="2">ChiBcec16-1751</strain>
    </source>
</reference>
<evidence type="ECO:0008006" key="4">
    <source>
        <dbReference type="Google" id="ProtNLM"/>
    </source>
</evidence>
<protein>
    <recommendedName>
        <fullName evidence="4">PQ loop repeat protein</fullName>
    </recommendedName>
</protein>
<sequence length="91" mass="10297">MASLLETIMLICFGMSWPMNAYKAYKARTAASTSLTFILLILFGYFCGVGAKLISGTINYVLVMYFINICTVMLNLIMYFRNKAIDNRKAQ</sequence>
<evidence type="ECO:0000256" key="1">
    <source>
        <dbReference type="SAM" id="Phobius"/>
    </source>
</evidence>